<protein>
    <recommendedName>
        <fullName evidence="2">Anti-sigma factor antagonist</fullName>
    </recommendedName>
</protein>
<reference evidence="5" key="1">
    <citation type="journal article" date="2021" name="PeerJ">
        <title>Extensive microbial diversity within the chicken gut microbiome revealed by metagenomics and culture.</title>
        <authorList>
            <person name="Gilroy R."/>
            <person name="Ravi A."/>
            <person name="Getino M."/>
            <person name="Pursley I."/>
            <person name="Horton D.L."/>
            <person name="Alikhan N.F."/>
            <person name="Baker D."/>
            <person name="Gharbi K."/>
            <person name="Hall N."/>
            <person name="Watson M."/>
            <person name="Adriaenssens E.M."/>
            <person name="Foster-Nyarko E."/>
            <person name="Jarju S."/>
            <person name="Secka A."/>
            <person name="Antonio M."/>
            <person name="Oren A."/>
            <person name="Chaudhuri R.R."/>
            <person name="La Ragione R."/>
            <person name="Hildebrand F."/>
            <person name="Pallen M.J."/>
        </authorList>
    </citation>
    <scope>NUCLEOTIDE SEQUENCE</scope>
    <source>
        <strain evidence="5">ChiHjej9B8-13557</strain>
    </source>
</reference>
<dbReference type="InterPro" id="IPR002645">
    <property type="entry name" value="STAS_dom"/>
</dbReference>
<dbReference type="PANTHER" id="PTHR33495">
    <property type="entry name" value="ANTI-SIGMA FACTOR ANTAGONIST TM_1081-RELATED-RELATED"/>
    <property type="match status" value="1"/>
</dbReference>
<dbReference type="Gene3D" id="3.30.750.24">
    <property type="entry name" value="STAS domain"/>
    <property type="match status" value="1"/>
</dbReference>
<dbReference type="InterPro" id="IPR058548">
    <property type="entry name" value="MlaB-like_STAS"/>
</dbReference>
<evidence type="ECO:0000313" key="6">
    <source>
        <dbReference type="Proteomes" id="UP000824211"/>
    </source>
</evidence>
<dbReference type="Pfam" id="PF13466">
    <property type="entry name" value="STAS_2"/>
    <property type="match status" value="1"/>
</dbReference>
<feature type="domain" description="STAS" evidence="4">
    <location>
        <begin position="2"/>
        <end position="95"/>
    </location>
</feature>
<comment type="similarity">
    <text evidence="1 2">Belongs to the anti-sigma-factor antagonist family.</text>
</comment>
<evidence type="ECO:0000259" key="4">
    <source>
        <dbReference type="PROSITE" id="PS50801"/>
    </source>
</evidence>
<dbReference type="EMBL" id="DWXX01000156">
    <property type="protein sequence ID" value="HJB59675.1"/>
    <property type="molecule type" value="Genomic_DNA"/>
</dbReference>
<accession>A0A9D2MGG8</accession>
<dbReference type="CDD" id="cd07043">
    <property type="entry name" value="STAS_anti-anti-sigma_factors"/>
    <property type="match status" value="1"/>
</dbReference>
<evidence type="ECO:0000256" key="1">
    <source>
        <dbReference type="ARBA" id="ARBA00009013"/>
    </source>
</evidence>
<dbReference type="NCBIfam" id="TIGR00377">
    <property type="entry name" value="ant_ant_sig"/>
    <property type="match status" value="1"/>
</dbReference>
<dbReference type="InterPro" id="IPR003658">
    <property type="entry name" value="Anti-sigma_ant"/>
</dbReference>
<organism evidence="5 6">
    <name type="scientific">Candidatus Faecalibacterium faecipullorum</name>
    <dbReference type="NCBI Taxonomy" id="2838578"/>
    <lineage>
        <taxon>Bacteria</taxon>
        <taxon>Bacillati</taxon>
        <taxon>Bacillota</taxon>
        <taxon>Clostridia</taxon>
        <taxon>Eubacteriales</taxon>
        <taxon>Oscillospiraceae</taxon>
        <taxon>Faecalibacterium</taxon>
    </lineage>
</organism>
<reference evidence="5" key="2">
    <citation type="submission" date="2021-04" db="EMBL/GenBank/DDBJ databases">
        <authorList>
            <person name="Gilroy R."/>
        </authorList>
    </citation>
    <scope>NUCLEOTIDE SEQUENCE</scope>
    <source>
        <strain evidence="5">ChiHjej9B8-13557</strain>
    </source>
</reference>
<dbReference type="InterPro" id="IPR036513">
    <property type="entry name" value="STAS_dom_sf"/>
</dbReference>
<gene>
    <name evidence="5" type="ORF">H9771_08515</name>
</gene>
<dbReference type="PROSITE" id="PS50801">
    <property type="entry name" value="STAS"/>
    <property type="match status" value="1"/>
</dbReference>
<proteinExistence type="inferred from homology"/>
<dbReference type="Proteomes" id="UP000824211">
    <property type="component" value="Unassembled WGS sequence"/>
</dbReference>
<comment type="caution">
    <text evidence="5">The sequence shown here is derived from an EMBL/GenBank/DDBJ whole genome shotgun (WGS) entry which is preliminary data.</text>
</comment>
<feature type="region of interest" description="Disordered" evidence="3">
    <location>
        <begin position="97"/>
        <end position="120"/>
    </location>
</feature>
<dbReference type="SUPFAM" id="SSF52091">
    <property type="entry name" value="SpoIIaa-like"/>
    <property type="match status" value="1"/>
</dbReference>
<name>A0A9D2MGG8_9FIRM</name>
<evidence type="ECO:0000256" key="2">
    <source>
        <dbReference type="RuleBase" id="RU003749"/>
    </source>
</evidence>
<sequence>MANVSFSAAGDTLYAYLAGEIDHDAAQHLRLCLDDALTCRAPRVLVMDFGGVGFMDSSGVGLILGRQRRAKALGGSIRVQHAPPQLRRVLALARIPCADPGGGPEQPEQPAQNDKGGIQA</sequence>
<evidence type="ECO:0000313" key="5">
    <source>
        <dbReference type="EMBL" id="HJB59675.1"/>
    </source>
</evidence>
<dbReference type="PANTHER" id="PTHR33495:SF2">
    <property type="entry name" value="ANTI-SIGMA FACTOR ANTAGONIST TM_1081-RELATED"/>
    <property type="match status" value="1"/>
</dbReference>
<dbReference type="AlphaFoldDB" id="A0A9D2MGG8"/>
<dbReference type="GO" id="GO:0043856">
    <property type="term" value="F:anti-sigma factor antagonist activity"/>
    <property type="evidence" value="ECO:0007669"/>
    <property type="project" value="InterPro"/>
</dbReference>
<evidence type="ECO:0000256" key="3">
    <source>
        <dbReference type="SAM" id="MobiDB-lite"/>
    </source>
</evidence>